<keyword evidence="1" id="KW-0812">Transmembrane</keyword>
<evidence type="ECO:0000313" key="3">
    <source>
        <dbReference type="Proteomes" id="UP000423396"/>
    </source>
</evidence>
<feature type="transmembrane region" description="Helical" evidence="1">
    <location>
        <begin position="38"/>
        <end position="57"/>
    </location>
</feature>
<evidence type="ECO:0000256" key="1">
    <source>
        <dbReference type="SAM" id="Phobius"/>
    </source>
</evidence>
<keyword evidence="1" id="KW-0472">Membrane</keyword>
<protein>
    <submittedName>
        <fullName evidence="2">Uncharacterized protein</fullName>
    </submittedName>
</protein>
<dbReference type="Proteomes" id="UP000423396">
    <property type="component" value="Chromosome"/>
</dbReference>
<dbReference type="AlphaFoldDB" id="A0A650CPP8"/>
<feature type="transmembrane region" description="Helical" evidence="1">
    <location>
        <begin position="12"/>
        <end position="32"/>
    </location>
</feature>
<proteinExistence type="predicted"/>
<keyword evidence="3" id="KW-1185">Reference proteome</keyword>
<dbReference type="OrthoDB" id="42968at2157"/>
<feature type="transmembrane region" description="Helical" evidence="1">
    <location>
        <begin position="102"/>
        <end position="122"/>
    </location>
</feature>
<feature type="transmembrane region" description="Helical" evidence="1">
    <location>
        <begin position="169"/>
        <end position="189"/>
    </location>
</feature>
<reference evidence="2 3" key="1">
    <citation type="submission" date="2019-10" db="EMBL/GenBank/DDBJ databases">
        <title>Genome Sequences from Six Type Strain Members of the Archaeal Family Sulfolobaceae: Acidianus ambivalens, Acidianus infernus, Metallosphaera prunae, Stygiolobus azoricus, Sulfolobus metallicus, and Sulfurisphaera ohwakuensis.</title>
        <authorList>
            <person name="Counts J.A."/>
            <person name="Kelly R.M."/>
        </authorList>
    </citation>
    <scope>NUCLEOTIDE SEQUENCE [LARGE SCALE GENOMIC DNA]</scope>
    <source>
        <strain evidence="2 3">FC6</strain>
    </source>
</reference>
<keyword evidence="1" id="KW-1133">Transmembrane helix</keyword>
<name>A0A650CPP8_9CREN</name>
<organism evidence="2 3">
    <name type="scientific">Stygiolobus azoricus</name>
    <dbReference type="NCBI Taxonomy" id="41675"/>
    <lineage>
        <taxon>Archaea</taxon>
        <taxon>Thermoproteota</taxon>
        <taxon>Thermoprotei</taxon>
        <taxon>Sulfolobales</taxon>
        <taxon>Sulfolobaceae</taxon>
        <taxon>Stygiolobus</taxon>
    </lineage>
</organism>
<accession>A0A650CPP8</accession>
<dbReference type="EMBL" id="CP045483">
    <property type="protein sequence ID" value="QGR19811.1"/>
    <property type="molecule type" value="Genomic_DNA"/>
</dbReference>
<dbReference type="RefSeq" id="WP_156006959.1">
    <property type="nucleotide sequence ID" value="NZ_CP045483.1"/>
</dbReference>
<sequence>MNYKYLFRAFNGVIGLITIYSFIHTFLVPFPAPLFVRFAGPGSLFLGGTIALTSALAPDKLYTLFTKEKYGKIIRGAIILFVIYMISTVEIFLAPRNYVGELSAVLSSISFAVLLPLIVFYYNKINRNIVYIMISLLILMLAFSLPKLFSLARLLGPAGPPGLYFTGAFLFHFYFEHIYTLVFANVVALKPKVLQSLSRLKERLLK</sequence>
<feature type="transmembrane region" description="Helical" evidence="1">
    <location>
        <begin position="77"/>
        <end position="96"/>
    </location>
</feature>
<feature type="transmembrane region" description="Helical" evidence="1">
    <location>
        <begin position="129"/>
        <end position="149"/>
    </location>
</feature>
<gene>
    <name evidence="2" type="ORF">D1868_07350</name>
</gene>
<evidence type="ECO:0000313" key="2">
    <source>
        <dbReference type="EMBL" id="QGR19811.1"/>
    </source>
</evidence>
<dbReference type="GeneID" id="42798875"/>
<dbReference type="KEGG" id="sazo:D1868_07350"/>